<sequence length="69" mass="7587">MTDVDAVISRCGGVCALAKAIGIHHSSVILWKKTNQIPIKRVLDVERLSGIPREELRPDIFAIHKGELA</sequence>
<evidence type="ECO:0008006" key="3">
    <source>
        <dbReference type="Google" id="ProtNLM"/>
    </source>
</evidence>
<dbReference type="InterPro" id="IPR031856">
    <property type="entry name" value="YdaS_toxin-like"/>
</dbReference>
<dbReference type="NCBIfam" id="NF046037">
    <property type="entry name" value="carphisopro"/>
    <property type="match status" value="1"/>
</dbReference>
<dbReference type="EMBL" id="CP021509">
    <property type="protein sequence ID" value="ARW47067.1"/>
    <property type="molecule type" value="Genomic_DNA"/>
</dbReference>
<dbReference type="InterPro" id="IPR010982">
    <property type="entry name" value="Lambda_DNA-bd_dom_sf"/>
</dbReference>
<reference evidence="1 2" key="1">
    <citation type="submission" date="2017-05" db="EMBL/GenBank/DDBJ databases">
        <title>Genome sequence of Acetobacter pasteurianus subsp. pasteurianus strain SRCM101342.</title>
        <authorList>
            <person name="Cho S.H."/>
        </authorList>
    </citation>
    <scope>NUCLEOTIDE SEQUENCE [LARGE SCALE GENOMIC DNA]</scope>
    <source>
        <strain evidence="1 2">SRCM101342</strain>
    </source>
</reference>
<evidence type="ECO:0000313" key="1">
    <source>
        <dbReference type="EMBL" id="ARW47067.1"/>
    </source>
</evidence>
<gene>
    <name evidence="1" type="ORF">S1001342_00710</name>
</gene>
<name>A0A1Y0Y3N1_ACEPA</name>
<dbReference type="GO" id="GO:0003677">
    <property type="term" value="F:DNA binding"/>
    <property type="evidence" value="ECO:0007669"/>
    <property type="project" value="InterPro"/>
</dbReference>
<proteinExistence type="predicted"/>
<accession>A0A1Y0Y3N1</accession>
<dbReference type="RefSeq" id="WP_087651501.1">
    <property type="nucleotide sequence ID" value="NZ_CP021509.1"/>
</dbReference>
<protein>
    <recommendedName>
        <fullName evidence="3">CI repressor</fullName>
    </recommendedName>
</protein>
<organism evidence="1 2">
    <name type="scientific">Acetobacter pasteurianus subsp. pasteurianus</name>
    <dbReference type="NCBI Taxonomy" id="481145"/>
    <lineage>
        <taxon>Bacteria</taxon>
        <taxon>Pseudomonadati</taxon>
        <taxon>Pseudomonadota</taxon>
        <taxon>Alphaproteobacteria</taxon>
        <taxon>Acetobacterales</taxon>
        <taxon>Acetobacteraceae</taxon>
        <taxon>Acetobacter</taxon>
    </lineage>
</organism>
<evidence type="ECO:0000313" key="2">
    <source>
        <dbReference type="Proteomes" id="UP000196205"/>
    </source>
</evidence>
<dbReference type="Gene3D" id="1.10.260.40">
    <property type="entry name" value="lambda repressor-like DNA-binding domains"/>
    <property type="match status" value="1"/>
</dbReference>
<dbReference type="SUPFAM" id="SSF47413">
    <property type="entry name" value="lambda repressor-like DNA-binding domains"/>
    <property type="match status" value="1"/>
</dbReference>
<dbReference type="OrthoDB" id="7597148at2"/>
<dbReference type="Proteomes" id="UP000196205">
    <property type="component" value="Chromosome"/>
</dbReference>
<dbReference type="Pfam" id="PF15943">
    <property type="entry name" value="YdaS_toxin"/>
    <property type="match status" value="1"/>
</dbReference>
<dbReference type="AlphaFoldDB" id="A0A1Y0Y3N1"/>
<dbReference type="InterPro" id="IPR059216">
    <property type="entry name" value="LeuA_carph_isopro_dom"/>
</dbReference>